<dbReference type="STRING" id="7897.ENSLACP00000013327"/>
<keyword evidence="5" id="KW-1185">Reference proteome</keyword>
<feature type="domain" description="DUF4200" evidence="3">
    <location>
        <begin position="22"/>
        <end position="124"/>
    </location>
</feature>
<reference evidence="4" key="3">
    <citation type="submission" date="2025-09" db="UniProtKB">
        <authorList>
            <consortium name="Ensembl"/>
        </authorList>
    </citation>
    <scope>IDENTIFICATION</scope>
</reference>
<dbReference type="eggNOG" id="ENOG502QRZS">
    <property type="taxonomic scope" value="Eukaryota"/>
</dbReference>
<dbReference type="InterPro" id="IPR051147">
    <property type="entry name" value="CFAP_domain-containing"/>
</dbReference>
<dbReference type="EMBL" id="AFYH01115531">
    <property type="status" value="NOT_ANNOTATED_CDS"/>
    <property type="molecule type" value="Genomic_DNA"/>
</dbReference>
<dbReference type="AlphaFoldDB" id="H3AUK6"/>
<dbReference type="EMBL" id="AFYH01115529">
    <property type="status" value="NOT_ANNOTATED_CDS"/>
    <property type="molecule type" value="Genomic_DNA"/>
</dbReference>
<name>H3AUK6_LATCH</name>
<sequence>ILLMQKKKKKHSVHPCSVFLSQAFHLKMEGLKHRRADLNQKEQHLKEYLLKFDQFLKGGGQENDLKKLRAVKKANKEREVKRQKDRDLANLQDETLALNLVKQKLLKKLQKYSLYVNYLEKVIEASDEFEEVHQVMSRYDTLVMTQEDLLQTAQESQETIDRAKARLLHYVEEKNDEILQYNNRLAQLQTRLDKAQSEAVVWESRWAYIQNTAAKKTLLLGTIKMATLNLFQTVSKHAKAKMTVPLEDTQQQLEVIQQFIQELTSIWMDVNKFEQSATAS</sequence>
<dbReference type="OMA" id="CADKKRV"/>
<gene>
    <name evidence="4" type="primary">CCDC42</name>
</gene>
<feature type="coiled-coil region" evidence="2">
    <location>
        <begin position="146"/>
        <end position="205"/>
    </location>
</feature>
<dbReference type="GO" id="GO:0005856">
    <property type="term" value="C:cytoskeleton"/>
    <property type="evidence" value="ECO:0007669"/>
    <property type="project" value="UniProtKB-ARBA"/>
</dbReference>
<dbReference type="Proteomes" id="UP000008672">
    <property type="component" value="Unassembled WGS sequence"/>
</dbReference>
<reference evidence="5" key="1">
    <citation type="submission" date="2011-08" db="EMBL/GenBank/DDBJ databases">
        <title>The draft genome of Latimeria chalumnae.</title>
        <authorList>
            <person name="Di Palma F."/>
            <person name="Alfoldi J."/>
            <person name="Johnson J."/>
            <person name="Berlin A."/>
            <person name="Gnerre S."/>
            <person name="Jaffe D."/>
            <person name="MacCallum I."/>
            <person name="Young S."/>
            <person name="Walker B.J."/>
            <person name="Lander E."/>
            <person name="Lindblad-Toh K."/>
        </authorList>
    </citation>
    <scope>NUCLEOTIDE SEQUENCE [LARGE SCALE GENOMIC DNA]</scope>
    <source>
        <strain evidence="5">Wild caught</strain>
    </source>
</reference>
<dbReference type="EMBL" id="AFYH01115530">
    <property type="status" value="NOT_ANNOTATED_CDS"/>
    <property type="molecule type" value="Genomic_DNA"/>
</dbReference>
<protein>
    <submittedName>
        <fullName evidence="4">Coiled-coil domain containing 42</fullName>
    </submittedName>
</protein>
<evidence type="ECO:0000256" key="2">
    <source>
        <dbReference type="SAM" id="Coils"/>
    </source>
</evidence>
<proteinExistence type="predicted"/>
<dbReference type="InterPro" id="IPR025252">
    <property type="entry name" value="DUF4200"/>
</dbReference>
<dbReference type="PANTHER" id="PTHR21683:SF2">
    <property type="entry name" value="COILED-COIL DOMAIN-CONTAINING PROTEIN 42 LIKE-2-LIKE"/>
    <property type="match status" value="1"/>
</dbReference>
<evidence type="ECO:0000313" key="5">
    <source>
        <dbReference type="Proteomes" id="UP000008672"/>
    </source>
</evidence>
<dbReference type="InParanoid" id="H3AUK6"/>
<dbReference type="Ensembl" id="ENSLACT00000013423.1">
    <property type="protein sequence ID" value="ENSLACP00000013327.1"/>
    <property type="gene ID" value="ENSLACG00000011735.1"/>
</dbReference>
<evidence type="ECO:0000313" key="4">
    <source>
        <dbReference type="Ensembl" id="ENSLACP00000013327.1"/>
    </source>
</evidence>
<keyword evidence="1 2" id="KW-0175">Coiled coil</keyword>
<accession>H3AUK6</accession>
<dbReference type="PANTHER" id="PTHR21683">
    <property type="entry name" value="COILED-COIL DOMAIN-CONTAINING PROTEIN 42 LIKE-2-LIKE-RELATED"/>
    <property type="match status" value="1"/>
</dbReference>
<dbReference type="Pfam" id="PF13863">
    <property type="entry name" value="DUF4200"/>
    <property type="match status" value="1"/>
</dbReference>
<organism evidence="4 5">
    <name type="scientific">Latimeria chalumnae</name>
    <name type="common">Coelacanth</name>
    <dbReference type="NCBI Taxonomy" id="7897"/>
    <lineage>
        <taxon>Eukaryota</taxon>
        <taxon>Metazoa</taxon>
        <taxon>Chordata</taxon>
        <taxon>Craniata</taxon>
        <taxon>Vertebrata</taxon>
        <taxon>Euteleostomi</taxon>
        <taxon>Coelacanthiformes</taxon>
        <taxon>Coelacanthidae</taxon>
        <taxon>Latimeria</taxon>
    </lineage>
</organism>
<evidence type="ECO:0000256" key="1">
    <source>
        <dbReference type="ARBA" id="ARBA00023054"/>
    </source>
</evidence>
<dbReference type="GeneTree" id="ENSGT00940000153110"/>
<dbReference type="HOGENOM" id="CLU_061472_1_0_1"/>
<dbReference type="FunCoup" id="H3AUK6">
    <property type="interactions" value="2"/>
</dbReference>
<evidence type="ECO:0000259" key="3">
    <source>
        <dbReference type="Pfam" id="PF13863"/>
    </source>
</evidence>
<reference evidence="4" key="2">
    <citation type="submission" date="2025-08" db="UniProtKB">
        <authorList>
            <consortium name="Ensembl"/>
        </authorList>
    </citation>
    <scope>IDENTIFICATION</scope>
</reference>